<protein>
    <submittedName>
        <fullName evidence="1">Uncharacterized protein</fullName>
    </submittedName>
</protein>
<dbReference type="Proteomes" id="UP001493487">
    <property type="component" value="Unassembled WGS sequence"/>
</dbReference>
<sequence length="688" mass="76615">MSDNRPTLQTEHAQGKVQYILRPLLPILLDDALWKPFMAYAKEIRADAVMAMNLHLEANHPDLRTLQERLPLLAERFREVRAAGMSPMINYYVTLGHSGMPPDRHAEAFTSLVDGHGNAIPGCPCPLCPEFRDYISQAYALFASLDIDAMWIDDDFRLHGRRGSDTFQCFCDLHLAAFARKREQAVPYDRELLIGTLLKPPGLCTEEELRLRLDWRTFQEEVLTDTLRLLRDACVSANPGIAMGIMTNSLESVLLNGRHLDAEIAALRTPAQAEPWVRIGGAAYTDENLPGMLDRCQTFDDLRSTLREPSAIGTEIELFPWTVGGKSARGLALEMYQLTLAVSPLLTLSINDGFLGMDDLSGNYRKTLGPLKTYLQAVSDAQQGKRRRGASLPIPTLPAVTARMDLQKGVSVRWNQALARIGIPVAASDRAVTLITLQEATAYSQEELNEWLTGGAIVTSEAYYYLRERGMLLDCPIEVKRGDMTHTMCFERVTTPSAPSWLRDKDTISWVYMPMHTEFVITAKDGAEAWTVIRDNLGNVQSHGVTVVRTPQHNIAVVPHTGDFLQETGRQWLYQQLMNELTGGDCPAMVEFGVNICPVWWEGGNEAMLGIANFSLECYPSLDLWIPTSRKLAGVQRLGRDGTWEPANCTCDRHPNGGIRMSLRGPSVPEGASFETFLLLFADCSNVS</sequence>
<proteinExistence type="predicted"/>
<accession>A0ABV1L2E1</accession>
<evidence type="ECO:0000313" key="2">
    <source>
        <dbReference type="Proteomes" id="UP001493487"/>
    </source>
</evidence>
<dbReference type="RefSeq" id="WP_232184538.1">
    <property type="nucleotide sequence ID" value="NZ_JAIOAP010000003.1"/>
</dbReference>
<evidence type="ECO:0000313" key="1">
    <source>
        <dbReference type="EMBL" id="MEQ4486515.1"/>
    </source>
</evidence>
<keyword evidence="2" id="KW-1185">Reference proteome</keyword>
<comment type="caution">
    <text evidence="1">The sequence shown here is derived from an EMBL/GenBank/DDBJ whole genome shotgun (WGS) entry which is preliminary data.</text>
</comment>
<reference evidence="1 2" key="1">
    <citation type="journal article" date="2023" name="Genome Announc.">
        <title>Pan-Genome Analyses of the Genus Cohnella and Proposal of the Novel Species Cohnella silvisoli sp. nov., Isolated from Forest Soil.</title>
        <authorList>
            <person name="Wang C."/>
            <person name="Mao L."/>
            <person name="Bao G."/>
            <person name="Zhu H."/>
        </authorList>
    </citation>
    <scope>NUCLEOTIDE SEQUENCE [LARGE SCALE GENOMIC DNA]</scope>
    <source>
        <strain evidence="1 2">NL03-T5-1</strain>
    </source>
</reference>
<dbReference type="EMBL" id="JASKHM010000022">
    <property type="protein sequence ID" value="MEQ4486515.1"/>
    <property type="molecule type" value="Genomic_DNA"/>
</dbReference>
<organism evidence="1 2">
    <name type="scientific">Cohnella silvisoli</name>
    <dbReference type="NCBI Taxonomy" id="2873699"/>
    <lineage>
        <taxon>Bacteria</taxon>
        <taxon>Bacillati</taxon>
        <taxon>Bacillota</taxon>
        <taxon>Bacilli</taxon>
        <taxon>Bacillales</taxon>
        <taxon>Paenibacillaceae</taxon>
        <taxon>Cohnella</taxon>
    </lineage>
</organism>
<name>A0ABV1L2E1_9BACL</name>
<gene>
    <name evidence="1" type="ORF">QJS35_29495</name>
</gene>